<feature type="region of interest" description="Disordered" evidence="3">
    <location>
        <begin position="240"/>
        <end position="261"/>
    </location>
</feature>
<comment type="subunit">
    <text evidence="2">UreD, UreF and UreG form a complex that acts as a GTP-hydrolysis-dependent molecular chaperone, activating the urease apoprotein by helping to assemble the nickel containing metallocenter of UreC. The UreE protein probably delivers the nickel.</text>
</comment>
<keyword evidence="2" id="KW-0963">Cytoplasm</keyword>
<name>A0ABR7LGX9_9ACTN</name>
<evidence type="ECO:0000256" key="1">
    <source>
        <dbReference type="ARBA" id="ARBA00023186"/>
    </source>
</evidence>
<protein>
    <recommendedName>
        <fullName evidence="2">Urease accessory protein UreD</fullName>
    </recommendedName>
</protein>
<comment type="similarity">
    <text evidence="2">Belongs to the UreD family.</text>
</comment>
<keyword evidence="5" id="KW-1185">Reference proteome</keyword>
<comment type="function">
    <text evidence="2">Required for maturation of urease via the functional incorporation of the urease nickel metallocenter.</text>
</comment>
<dbReference type="InterPro" id="IPR002669">
    <property type="entry name" value="UreD"/>
</dbReference>
<reference evidence="4 5" key="1">
    <citation type="submission" date="2020-06" db="EMBL/GenBank/DDBJ databases">
        <title>Actinomadura xiongansis sp. nov., isolated from soil of Baiyangdian.</title>
        <authorList>
            <person name="Zhang X."/>
        </authorList>
    </citation>
    <scope>NUCLEOTIDE SEQUENCE [LARGE SCALE GENOMIC DNA]</scope>
    <source>
        <strain evidence="4 5">HBUM206468</strain>
    </source>
</reference>
<evidence type="ECO:0000313" key="5">
    <source>
        <dbReference type="Proteomes" id="UP000805614"/>
    </source>
</evidence>
<dbReference type="Pfam" id="PF01774">
    <property type="entry name" value="UreD"/>
    <property type="match status" value="1"/>
</dbReference>
<keyword evidence="2" id="KW-0996">Nickel insertion</keyword>
<keyword evidence="1 2" id="KW-0143">Chaperone</keyword>
<accession>A0ABR7LGX9</accession>
<dbReference type="HAMAP" id="MF_01384">
    <property type="entry name" value="UreD"/>
    <property type="match status" value="1"/>
</dbReference>
<gene>
    <name evidence="2" type="primary">ureD</name>
    <name evidence="4" type="ORF">HKK74_00270</name>
</gene>
<evidence type="ECO:0000256" key="3">
    <source>
        <dbReference type="SAM" id="MobiDB-lite"/>
    </source>
</evidence>
<evidence type="ECO:0000256" key="2">
    <source>
        <dbReference type="HAMAP-Rule" id="MF_01384"/>
    </source>
</evidence>
<organism evidence="4 5">
    <name type="scientific">Actinomadura alba</name>
    <dbReference type="NCBI Taxonomy" id="406431"/>
    <lineage>
        <taxon>Bacteria</taxon>
        <taxon>Bacillati</taxon>
        <taxon>Actinomycetota</taxon>
        <taxon>Actinomycetes</taxon>
        <taxon>Streptosporangiales</taxon>
        <taxon>Thermomonosporaceae</taxon>
        <taxon>Actinomadura</taxon>
    </lineage>
</organism>
<dbReference type="Proteomes" id="UP000805614">
    <property type="component" value="Unassembled WGS sequence"/>
</dbReference>
<dbReference type="RefSeq" id="WP_187240868.1">
    <property type="nucleotide sequence ID" value="NZ_BAAAOK010000015.1"/>
</dbReference>
<sequence>MTAKTAARYRARAAVTAERDRHGRTRLTRLRSDGPLAVREAEGAVYLVGAAAGPLGGDDLGLDLEVGPGARLAVRSAATTLTLPGDGESRFTVRARVGAGGHLDFAPEPVVAVAGCHHRAVTEITLAEGATLRWRDELILGRYRERPGRHTSRIDVTLAGLPLLRHELRLDDPGVYGGVAVLGTARAAGTLLLVGTGLVGEPVTGEGLAVMPLAGPGVLISATAGDSAALRRRLCQGESAATPAGDLPSALQDARAATPHH</sequence>
<dbReference type="EMBL" id="JABVEC010000001">
    <property type="protein sequence ID" value="MBC6463938.1"/>
    <property type="molecule type" value="Genomic_DNA"/>
</dbReference>
<evidence type="ECO:0000313" key="4">
    <source>
        <dbReference type="EMBL" id="MBC6463938.1"/>
    </source>
</evidence>
<comment type="subcellular location">
    <subcellularLocation>
        <location evidence="2">Cytoplasm</location>
    </subcellularLocation>
</comment>
<proteinExistence type="inferred from homology"/>
<comment type="caution">
    <text evidence="4">The sequence shown here is derived from an EMBL/GenBank/DDBJ whole genome shotgun (WGS) entry which is preliminary data.</text>
</comment>